<evidence type="ECO:0000259" key="8">
    <source>
        <dbReference type="PROSITE" id="PS51387"/>
    </source>
</evidence>
<sequence>MSATVMNALFILSSFTVLWAAALAHKHEHFLQCLSIHSRDISKLIYTPINSSYSSLLTSYALNPRVSIPATPNPHVIIKPSHLSHIQAAVVCSKSHGFQIRTRSGGHDAEGLSYISHHLPFIIVDLKNLNSITVNIENNTAWVQSGATIGEVYYEIAKKSRTLAFPAGVCPTVGFGGHLSGGGYGWLMRKYGLAADNVVDAYLVDAYGKVLDREAMGEDLFWAIRGGGGGSFGIVVGWKVKLVAVPAIVTTCQLEKNLDGYAKKLVYQWQYVANKMDENLLLGVNLTGGNPTQGAKPNHKATFFSLFLGNSHDLIATMNTTFPQLGLTNNDCQQTSWIQSTLLAAGFTSRDPLEFLLTKTSFNTVAYKIKSDYVNKPISKHAFKGIWDRLKSPKMESAQLLLFPYGGRMSKIPTWETPFSHRAEFMYKISYVVGWAEQSREASERNLNWVREFYEYMSPFVSNSPRAAYVNYRDLDIGMNNEYGSTSYEEARVWGEMYFGDNFKRLVRVKNKVDPLNFFRHEQSVPPLALS</sequence>
<evidence type="ECO:0000256" key="4">
    <source>
        <dbReference type="ARBA" id="ARBA00022729"/>
    </source>
</evidence>
<dbReference type="SMR" id="A0A6J1EGP1"/>
<dbReference type="AlphaFoldDB" id="A0A6J1EGP1"/>
<dbReference type="InterPro" id="IPR016169">
    <property type="entry name" value="FAD-bd_PCMH_sub2"/>
</dbReference>
<evidence type="ECO:0000256" key="1">
    <source>
        <dbReference type="ARBA" id="ARBA00001974"/>
    </source>
</evidence>
<dbReference type="InterPro" id="IPR012951">
    <property type="entry name" value="BBE"/>
</dbReference>
<gene>
    <name evidence="10" type="primary">LOC111434010</name>
</gene>
<dbReference type="InterPro" id="IPR016166">
    <property type="entry name" value="FAD-bd_PCMH"/>
</dbReference>
<reference evidence="10" key="1">
    <citation type="submission" date="2025-08" db="UniProtKB">
        <authorList>
            <consortium name="RefSeq"/>
        </authorList>
    </citation>
    <scope>IDENTIFICATION</scope>
    <source>
        <tissue evidence="10">Young leaves</tissue>
    </source>
</reference>
<dbReference type="Pfam" id="PF01565">
    <property type="entry name" value="FAD_binding_4"/>
    <property type="match status" value="1"/>
</dbReference>
<evidence type="ECO:0000256" key="6">
    <source>
        <dbReference type="ARBA" id="ARBA00023180"/>
    </source>
</evidence>
<keyword evidence="6" id="KW-0325">Glycoprotein</keyword>
<evidence type="ECO:0000313" key="9">
    <source>
        <dbReference type="Proteomes" id="UP000504609"/>
    </source>
</evidence>
<dbReference type="Gene3D" id="3.30.465.10">
    <property type="match status" value="1"/>
</dbReference>
<dbReference type="Gene3D" id="3.40.462.20">
    <property type="match status" value="1"/>
</dbReference>
<evidence type="ECO:0000256" key="7">
    <source>
        <dbReference type="SAM" id="SignalP"/>
    </source>
</evidence>
<protein>
    <submittedName>
        <fullName evidence="10">Berberine bridge enzyme-like 18</fullName>
    </submittedName>
</protein>
<dbReference type="GeneID" id="111434010"/>
<comment type="similarity">
    <text evidence="2">Belongs to the oxygen-dependent FAD-linked oxidoreductase family.</text>
</comment>
<dbReference type="PROSITE" id="PS51387">
    <property type="entry name" value="FAD_PCMH"/>
    <property type="match status" value="1"/>
</dbReference>
<dbReference type="InterPro" id="IPR016167">
    <property type="entry name" value="FAD-bd_PCMH_sub1"/>
</dbReference>
<evidence type="ECO:0000256" key="2">
    <source>
        <dbReference type="ARBA" id="ARBA00005466"/>
    </source>
</evidence>
<feature type="chain" id="PRO_5027046272" evidence="7">
    <location>
        <begin position="25"/>
        <end position="531"/>
    </location>
</feature>
<dbReference type="PANTHER" id="PTHR32448">
    <property type="entry name" value="OS08G0158400 PROTEIN"/>
    <property type="match status" value="1"/>
</dbReference>
<evidence type="ECO:0000313" key="10">
    <source>
        <dbReference type="RefSeq" id="XP_022927076.1"/>
    </source>
</evidence>
<organism evidence="9 10">
    <name type="scientific">Cucurbita moschata</name>
    <name type="common">Winter crookneck squash</name>
    <name type="synonym">Cucurbita pepo var. moschata</name>
    <dbReference type="NCBI Taxonomy" id="3662"/>
    <lineage>
        <taxon>Eukaryota</taxon>
        <taxon>Viridiplantae</taxon>
        <taxon>Streptophyta</taxon>
        <taxon>Embryophyta</taxon>
        <taxon>Tracheophyta</taxon>
        <taxon>Spermatophyta</taxon>
        <taxon>Magnoliopsida</taxon>
        <taxon>eudicotyledons</taxon>
        <taxon>Gunneridae</taxon>
        <taxon>Pentapetalae</taxon>
        <taxon>rosids</taxon>
        <taxon>fabids</taxon>
        <taxon>Cucurbitales</taxon>
        <taxon>Cucurbitaceae</taxon>
        <taxon>Cucurbiteae</taxon>
        <taxon>Cucurbita</taxon>
    </lineage>
</organism>
<accession>A0A6J1EGP1</accession>
<keyword evidence="3" id="KW-0285">Flavoprotein</keyword>
<dbReference type="KEGG" id="cmos:111434010"/>
<feature type="signal peptide" evidence="7">
    <location>
        <begin position="1"/>
        <end position="24"/>
    </location>
</feature>
<dbReference type="SUPFAM" id="SSF56176">
    <property type="entry name" value="FAD-binding/transporter-associated domain-like"/>
    <property type="match status" value="1"/>
</dbReference>
<keyword evidence="4 7" id="KW-0732">Signal</keyword>
<dbReference type="RefSeq" id="XP_022927076.1">
    <property type="nucleotide sequence ID" value="XM_023071308.1"/>
</dbReference>
<evidence type="ECO:0000256" key="5">
    <source>
        <dbReference type="ARBA" id="ARBA00022827"/>
    </source>
</evidence>
<proteinExistence type="inferred from homology"/>
<dbReference type="Proteomes" id="UP000504609">
    <property type="component" value="Unplaced"/>
</dbReference>
<dbReference type="Gene3D" id="3.30.43.10">
    <property type="entry name" value="Uridine Diphospho-n-acetylenolpyruvylglucosamine Reductase, domain 2"/>
    <property type="match status" value="1"/>
</dbReference>
<dbReference type="GO" id="GO:0016491">
    <property type="term" value="F:oxidoreductase activity"/>
    <property type="evidence" value="ECO:0007669"/>
    <property type="project" value="InterPro"/>
</dbReference>
<dbReference type="InterPro" id="IPR006094">
    <property type="entry name" value="Oxid_FAD_bind_N"/>
</dbReference>
<dbReference type="InterPro" id="IPR036318">
    <property type="entry name" value="FAD-bd_PCMH-like_sf"/>
</dbReference>
<keyword evidence="5" id="KW-0274">FAD</keyword>
<evidence type="ECO:0000256" key="3">
    <source>
        <dbReference type="ARBA" id="ARBA00022630"/>
    </source>
</evidence>
<feature type="domain" description="FAD-binding PCMH-type" evidence="8">
    <location>
        <begin position="70"/>
        <end position="245"/>
    </location>
</feature>
<comment type="cofactor">
    <cofactor evidence="1">
        <name>FAD</name>
        <dbReference type="ChEBI" id="CHEBI:57692"/>
    </cofactor>
</comment>
<name>A0A6J1EGP1_CUCMO</name>
<dbReference type="Pfam" id="PF08031">
    <property type="entry name" value="BBE"/>
    <property type="match status" value="1"/>
</dbReference>
<keyword evidence="9" id="KW-1185">Reference proteome</keyword>
<dbReference type="GO" id="GO:0071949">
    <property type="term" value="F:FAD binding"/>
    <property type="evidence" value="ECO:0007669"/>
    <property type="project" value="InterPro"/>
</dbReference>